<dbReference type="Gene3D" id="2.60.40.10">
    <property type="entry name" value="Immunoglobulins"/>
    <property type="match status" value="1"/>
</dbReference>
<evidence type="ECO:0000256" key="3">
    <source>
        <dbReference type="ARBA" id="ARBA00022723"/>
    </source>
</evidence>
<dbReference type="InterPro" id="IPR017896">
    <property type="entry name" value="4Fe4S_Fe-S-bd"/>
</dbReference>
<accession>A0A8J2V7W8</accession>
<keyword evidence="5" id="KW-0408">Iron</keyword>
<evidence type="ECO:0000256" key="4">
    <source>
        <dbReference type="ARBA" id="ARBA00022982"/>
    </source>
</evidence>
<keyword evidence="10" id="KW-1185">Reference proteome</keyword>
<dbReference type="InterPro" id="IPR014116">
    <property type="entry name" value="Cyt_c_oxidase_cbb3_FixG"/>
</dbReference>
<dbReference type="RefSeq" id="WP_188439084.1">
    <property type="nucleotide sequence ID" value="NZ_BMGK01000002.1"/>
</dbReference>
<evidence type="ECO:0000256" key="6">
    <source>
        <dbReference type="ARBA" id="ARBA00023014"/>
    </source>
</evidence>
<dbReference type="InterPro" id="IPR032879">
    <property type="entry name" value="FixG_C"/>
</dbReference>
<keyword evidence="1" id="KW-0813">Transport</keyword>
<keyword evidence="3" id="KW-0479">Metal-binding</keyword>
<keyword evidence="7" id="KW-1133">Transmembrane helix</keyword>
<dbReference type="NCBIfam" id="TIGR02745">
    <property type="entry name" value="ccoG_rdxA_fixG"/>
    <property type="match status" value="1"/>
</dbReference>
<dbReference type="PROSITE" id="PS51379">
    <property type="entry name" value="4FE4S_FER_2"/>
    <property type="match status" value="1"/>
</dbReference>
<protein>
    <submittedName>
        <fullName evidence="9">Cytochrome c oxidase accessory protein CcoG</fullName>
    </submittedName>
</protein>
<dbReference type="InterPro" id="IPR017900">
    <property type="entry name" value="4Fe4S_Fe_S_CS"/>
</dbReference>
<name>A0A8J2V7W8_9FLAO</name>
<evidence type="ECO:0000259" key="8">
    <source>
        <dbReference type="PROSITE" id="PS51379"/>
    </source>
</evidence>
<dbReference type="SUPFAM" id="SSF54862">
    <property type="entry name" value="4Fe-4S ferredoxins"/>
    <property type="match status" value="1"/>
</dbReference>
<reference evidence="9" key="2">
    <citation type="submission" date="2020-09" db="EMBL/GenBank/DDBJ databases">
        <authorList>
            <person name="Sun Q."/>
            <person name="Zhou Y."/>
        </authorList>
    </citation>
    <scope>NUCLEOTIDE SEQUENCE</scope>
    <source>
        <strain evidence="9">CGMCC 1.12924</strain>
    </source>
</reference>
<dbReference type="GO" id="GO:0005886">
    <property type="term" value="C:plasma membrane"/>
    <property type="evidence" value="ECO:0007669"/>
    <property type="project" value="TreeGrafter"/>
</dbReference>
<evidence type="ECO:0000313" key="10">
    <source>
        <dbReference type="Proteomes" id="UP000652231"/>
    </source>
</evidence>
<feature type="transmembrane region" description="Helical" evidence="7">
    <location>
        <begin position="195"/>
        <end position="212"/>
    </location>
</feature>
<dbReference type="PANTHER" id="PTHR30176:SF3">
    <property type="entry name" value="FERREDOXIN-TYPE PROTEIN NAPH"/>
    <property type="match status" value="1"/>
</dbReference>
<comment type="caution">
    <text evidence="9">The sequence shown here is derived from an EMBL/GenBank/DDBJ whole genome shotgun (WGS) entry which is preliminary data.</text>
</comment>
<keyword evidence="4" id="KW-0249">Electron transport</keyword>
<keyword evidence="7" id="KW-0472">Membrane</keyword>
<feature type="transmembrane region" description="Helical" evidence="7">
    <location>
        <begin position="41"/>
        <end position="62"/>
    </location>
</feature>
<feature type="transmembrane region" description="Helical" evidence="7">
    <location>
        <begin position="336"/>
        <end position="356"/>
    </location>
</feature>
<organism evidence="9 10">
    <name type="scientific">Planktosalinus lacus</name>
    <dbReference type="NCBI Taxonomy" id="1526573"/>
    <lineage>
        <taxon>Bacteria</taxon>
        <taxon>Pseudomonadati</taxon>
        <taxon>Bacteroidota</taxon>
        <taxon>Flavobacteriia</taxon>
        <taxon>Flavobacteriales</taxon>
        <taxon>Flavobacteriaceae</taxon>
        <taxon>Planktosalinus</taxon>
    </lineage>
</organism>
<feature type="transmembrane region" description="Helical" evidence="7">
    <location>
        <begin position="153"/>
        <end position="175"/>
    </location>
</feature>
<proteinExistence type="predicted"/>
<dbReference type="Proteomes" id="UP000652231">
    <property type="component" value="Unassembled WGS sequence"/>
</dbReference>
<dbReference type="PANTHER" id="PTHR30176">
    <property type="entry name" value="FERREDOXIN-TYPE PROTEIN NAPH"/>
    <property type="match status" value="1"/>
</dbReference>
<evidence type="ECO:0000256" key="1">
    <source>
        <dbReference type="ARBA" id="ARBA00022448"/>
    </source>
</evidence>
<keyword evidence="6" id="KW-0411">Iron-sulfur</keyword>
<dbReference type="GO" id="GO:0051539">
    <property type="term" value="F:4 iron, 4 sulfur cluster binding"/>
    <property type="evidence" value="ECO:0007669"/>
    <property type="project" value="UniProtKB-KW"/>
</dbReference>
<evidence type="ECO:0000256" key="7">
    <source>
        <dbReference type="SAM" id="Phobius"/>
    </source>
</evidence>
<keyword evidence="7" id="KW-0812">Transmembrane</keyword>
<evidence type="ECO:0000313" key="9">
    <source>
        <dbReference type="EMBL" id="GGD83582.1"/>
    </source>
</evidence>
<feature type="transmembrane region" description="Helical" evidence="7">
    <location>
        <begin position="82"/>
        <end position="108"/>
    </location>
</feature>
<keyword evidence="2" id="KW-0004">4Fe-4S</keyword>
<feature type="domain" description="4Fe-4S ferredoxin-type" evidence="8">
    <location>
        <begin position="259"/>
        <end position="287"/>
    </location>
</feature>
<dbReference type="Pfam" id="PF11614">
    <property type="entry name" value="FixG_C"/>
    <property type="match status" value="1"/>
</dbReference>
<dbReference type="GO" id="GO:0046872">
    <property type="term" value="F:metal ion binding"/>
    <property type="evidence" value="ECO:0007669"/>
    <property type="project" value="UniProtKB-KW"/>
</dbReference>
<dbReference type="AlphaFoldDB" id="A0A8J2V7W8"/>
<evidence type="ECO:0000256" key="5">
    <source>
        <dbReference type="ARBA" id="ARBA00023004"/>
    </source>
</evidence>
<dbReference type="InterPro" id="IPR051684">
    <property type="entry name" value="Electron_Trans/Redox"/>
</dbReference>
<sequence length="471" mass="54377">MENQENFRDSINTIDEEGKRKWLFPKKPSGKFYEYRKYVSYFLLIFFIASPFIKVGGNQFLLFNILERKFNVFGFPFWPQDFYLFVLSMIIGVVFITLFTVAFGRIFCGWICPQTIFMEMVFRRIEYAIEGDRGKQIRLAKMPWNAEKIRKRLLKWIIFFIISFIIANVFLAYLIGSDRLLLYIIEGPLEHLSTFIGLLIFTGVFYFIFAWFREQVCIIACPYGRLQGVLLDTKSIVVAYDHKRGEGEEGRKKFRKNEDRQALGHGDCIDCFQCVHVCPTGIDIRNGTQLECVNCTACMDACDSIMESVNYPKGLIRYASEENIVKKKPFEFTPRMKGYVAVLVILIGVLIGMLFLRSDVEAVVLRLPGQLYELKEDNMVSNVYTYKLINKTSNEYSDIELKLLSHKGTIKFVAQNEVVVPPQDLVEGSLFIELNRAALQGHKNKVEIGVYSNGQLIETTSTNFLGPRSFN</sequence>
<gene>
    <name evidence="9" type="primary">ccoG</name>
    <name evidence="9" type="ORF">GCM10011312_04570</name>
</gene>
<dbReference type="EMBL" id="BMGK01000002">
    <property type="protein sequence ID" value="GGD83582.1"/>
    <property type="molecule type" value="Genomic_DNA"/>
</dbReference>
<reference evidence="9" key="1">
    <citation type="journal article" date="2014" name="Int. J. Syst. Evol. Microbiol.">
        <title>Complete genome sequence of Corynebacterium casei LMG S-19264T (=DSM 44701T), isolated from a smear-ripened cheese.</title>
        <authorList>
            <consortium name="US DOE Joint Genome Institute (JGI-PGF)"/>
            <person name="Walter F."/>
            <person name="Albersmeier A."/>
            <person name="Kalinowski J."/>
            <person name="Ruckert C."/>
        </authorList>
    </citation>
    <scope>NUCLEOTIDE SEQUENCE</scope>
    <source>
        <strain evidence="9">CGMCC 1.12924</strain>
    </source>
</reference>
<dbReference type="InterPro" id="IPR013783">
    <property type="entry name" value="Ig-like_fold"/>
</dbReference>
<dbReference type="Pfam" id="PF12801">
    <property type="entry name" value="Fer4_5"/>
    <property type="match status" value="1"/>
</dbReference>
<dbReference type="Pfam" id="PF13746">
    <property type="entry name" value="Fer4_18"/>
    <property type="match status" value="1"/>
</dbReference>
<evidence type="ECO:0000256" key="2">
    <source>
        <dbReference type="ARBA" id="ARBA00022485"/>
    </source>
</evidence>
<dbReference type="PROSITE" id="PS00198">
    <property type="entry name" value="4FE4S_FER_1"/>
    <property type="match status" value="1"/>
</dbReference>